<dbReference type="PROSITE" id="PS50005">
    <property type="entry name" value="TPR"/>
    <property type="match status" value="1"/>
</dbReference>
<dbReference type="InterPro" id="IPR032030">
    <property type="entry name" value="YscD_cytoplasmic_dom"/>
</dbReference>
<dbReference type="InterPro" id="IPR000253">
    <property type="entry name" value="FHA_dom"/>
</dbReference>
<keyword evidence="2" id="KW-0812">Transmembrane</keyword>
<dbReference type="SUPFAM" id="SSF49879">
    <property type="entry name" value="SMAD/FHA domain"/>
    <property type="match status" value="1"/>
</dbReference>
<dbReference type="InterPro" id="IPR008984">
    <property type="entry name" value="SMAD_FHA_dom_sf"/>
</dbReference>
<keyword evidence="2" id="KW-0472">Membrane</keyword>
<dbReference type="Proteomes" id="UP001302274">
    <property type="component" value="Unassembled WGS sequence"/>
</dbReference>
<reference evidence="4 5" key="1">
    <citation type="submission" date="2023-11" db="EMBL/GenBank/DDBJ databases">
        <title>A Novel Polar Bacteriovorax (B. antarcticus) Isolated from the Biocrust in Antarctica.</title>
        <authorList>
            <person name="Mun W."/>
            <person name="Choi S.Y."/>
            <person name="Mitchell R.J."/>
        </authorList>
    </citation>
    <scope>NUCLEOTIDE SEQUENCE [LARGE SCALE GENOMIC DNA]</scope>
    <source>
        <strain evidence="4 5">PP10</strain>
    </source>
</reference>
<evidence type="ECO:0000259" key="3">
    <source>
        <dbReference type="PROSITE" id="PS50006"/>
    </source>
</evidence>
<feature type="transmembrane region" description="Helical" evidence="2">
    <location>
        <begin position="174"/>
        <end position="191"/>
    </location>
</feature>
<organism evidence="4 5">
    <name type="scientific">Bacteriovorax antarcticus</name>
    <dbReference type="NCBI Taxonomy" id="3088717"/>
    <lineage>
        <taxon>Bacteria</taxon>
        <taxon>Pseudomonadati</taxon>
        <taxon>Bdellovibrionota</taxon>
        <taxon>Bacteriovoracia</taxon>
        <taxon>Bacteriovoracales</taxon>
        <taxon>Bacteriovoracaceae</taxon>
        <taxon>Bacteriovorax</taxon>
    </lineage>
</organism>
<dbReference type="EMBL" id="JAYGJQ010000001">
    <property type="protein sequence ID" value="MEA9355008.1"/>
    <property type="molecule type" value="Genomic_DNA"/>
</dbReference>
<protein>
    <submittedName>
        <fullName evidence="4">FHA domain-containing protein</fullName>
    </submittedName>
</protein>
<dbReference type="RefSeq" id="WP_323574498.1">
    <property type="nucleotide sequence ID" value="NZ_JAYGJQ010000001.1"/>
</dbReference>
<keyword evidence="5" id="KW-1185">Reference proteome</keyword>
<accession>A0ABU5VPP7</accession>
<comment type="caution">
    <text evidence="4">The sequence shown here is derived from an EMBL/GenBank/DDBJ whole genome shotgun (WGS) entry which is preliminary data.</text>
</comment>
<sequence>MAANVRVTTELKSPSEVGVHYRLLCMTGPNKGNVYYLTGKRVVIGRGETADIQIVDAKISREHGELSFSENAYTITDLGAQNGIIVNDTKIKQKKLNDGEKIVIGQTVFKYNVINVAQSMEMLIAEATPDSAMAKEIKRGVKVKVPLKNLKNEVEENYKIDKPVNANATSKSKFLIFGIILIAIVFIFLGGDDKPAATVKATGKVNPTDLEIFNESVIVKATADDPETKKKLDALIHSGRREFREGNYFRAMEEFRLALLISPNNGQASFYLSKAKQRLDDEIKKNFEKGAQEQDAKKYQSAIVSFCSVVQLIKEYPDDERYKTAMTNLSAIESALGMEKGEIKCFEEKSANSGN</sequence>
<dbReference type="InterPro" id="IPR011990">
    <property type="entry name" value="TPR-like_helical_dom_sf"/>
</dbReference>
<dbReference type="PROSITE" id="PS50006">
    <property type="entry name" value="FHA_DOMAIN"/>
    <property type="match status" value="1"/>
</dbReference>
<keyword evidence="2" id="KW-1133">Transmembrane helix</keyword>
<evidence type="ECO:0000313" key="5">
    <source>
        <dbReference type="Proteomes" id="UP001302274"/>
    </source>
</evidence>
<proteinExistence type="predicted"/>
<dbReference type="InterPro" id="IPR019734">
    <property type="entry name" value="TPR_rpt"/>
</dbReference>
<dbReference type="Pfam" id="PF16697">
    <property type="entry name" value="Yop-YscD_cpl"/>
    <property type="match status" value="1"/>
</dbReference>
<dbReference type="Gene3D" id="1.25.40.10">
    <property type="entry name" value="Tetratricopeptide repeat domain"/>
    <property type="match status" value="1"/>
</dbReference>
<feature type="repeat" description="TPR" evidence="1">
    <location>
        <begin position="232"/>
        <end position="265"/>
    </location>
</feature>
<feature type="domain" description="FHA" evidence="3">
    <location>
        <begin position="42"/>
        <end position="91"/>
    </location>
</feature>
<name>A0ABU5VPP7_9BACT</name>
<dbReference type="Gene3D" id="2.60.200.20">
    <property type="match status" value="1"/>
</dbReference>
<evidence type="ECO:0000313" key="4">
    <source>
        <dbReference type="EMBL" id="MEA9355008.1"/>
    </source>
</evidence>
<gene>
    <name evidence="4" type="ORF">SHI21_02285</name>
</gene>
<dbReference type="CDD" id="cd00060">
    <property type="entry name" value="FHA"/>
    <property type="match status" value="1"/>
</dbReference>
<evidence type="ECO:0000256" key="1">
    <source>
        <dbReference type="PROSITE-ProRule" id="PRU00339"/>
    </source>
</evidence>
<keyword evidence="1" id="KW-0802">TPR repeat</keyword>
<dbReference type="SUPFAM" id="SSF48452">
    <property type="entry name" value="TPR-like"/>
    <property type="match status" value="1"/>
</dbReference>
<dbReference type="SMART" id="SM00240">
    <property type="entry name" value="FHA"/>
    <property type="match status" value="1"/>
</dbReference>
<evidence type="ECO:0000256" key="2">
    <source>
        <dbReference type="SAM" id="Phobius"/>
    </source>
</evidence>